<protein>
    <submittedName>
        <fullName evidence="11">Uncharacterized protein</fullName>
    </submittedName>
</protein>
<evidence type="ECO:0000256" key="6">
    <source>
        <dbReference type="RuleBase" id="RU000489"/>
    </source>
</evidence>
<dbReference type="Gene3D" id="3.30.70.1390">
    <property type="entry name" value="ROC domain from the Parkinson's disease-associated leucine-rich repeat kinase 2"/>
    <property type="match status" value="1"/>
</dbReference>
<dbReference type="InterPro" id="IPR050314">
    <property type="entry name" value="Glycosyl_Hydrlase_18"/>
</dbReference>
<dbReference type="InterPro" id="IPR001223">
    <property type="entry name" value="Glyco_hydro18_cat"/>
</dbReference>
<sequence>MDLYEYILLLILPQLTVEEYVVGCYFTNWAQHRQQNAQFLPRHIDPKLCTHLYFAFADIDIKLKIPTTFEKNDILPTEALSPHHSFQQSIDYQIKSMMGSGDLTTVALSHPQQKIGLYEQVNRLKHDNPQMKTLLSLGGASVNGTKFRLVFGNANNRKDFIRNTVKFLRKHKFDGLDLDWEFPENENDKKIFSELVKDYRREFQNEAFVTNRVRLLLTAAVQAYKPKIEAGYNVALIGQYLDLINLMAYDYHGAWDPQTGHNSPLFSRKEQRNNELLLNQKASIDTWLEYGVPSNKLVLGMPMYGRTFRLRNKKNTQINSAAKGAGKKGKYTLSDGFLAYYEICDLIANQKWKNEWSSDQEIPYAYKDDQWVGYDNVESIRKKSLYVAERNLAGAMVWSLDLDDFTGEFCKAGKYPLLTTIKKTLDTLQPPTTPIRIQKMTTEASSIATSDFPSSRHTLNQARLATLPDLSAVKLSSKLFSNNELRALIRSNLNLILSLPFRLLIGGDLRDISINCCVLTDVCTKTYNKMKLMFVGIQAVGKTSLLNCLRREGTGSYQRQTNKTWSSRQNGDRTISSTISNRSTKYDNLSTVGVDISDWIITRSQYGPVTFRTWDFSGQREYYATHQYFFSRRALYLACWKISDDEKGINDIHQWLINIQVRKYSYF</sequence>
<dbReference type="InterPro" id="IPR017853">
    <property type="entry name" value="GH"/>
</dbReference>
<dbReference type="PANTHER" id="PTHR11177:SF317">
    <property type="entry name" value="CHITINASE 12-RELATED"/>
    <property type="match status" value="1"/>
</dbReference>
<dbReference type="Gene3D" id="3.10.50.10">
    <property type="match status" value="1"/>
</dbReference>
<dbReference type="GO" id="GO:0005576">
    <property type="term" value="C:extracellular region"/>
    <property type="evidence" value="ECO:0007669"/>
    <property type="project" value="TreeGrafter"/>
</dbReference>
<dbReference type="InterPro" id="IPR027417">
    <property type="entry name" value="P-loop_NTPase"/>
</dbReference>
<feature type="signal peptide" evidence="7">
    <location>
        <begin position="1"/>
        <end position="18"/>
    </location>
</feature>
<dbReference type="Proteomes" id="UP000682733">
    <property type="component" value="Unassembled WGS sequence"/>
</dbReference>
<dbReference type="SMART" id="SM00636">
    <property type="entry name" value="Glyco_18"/>
    <property type="match status" value="1"/>
</dbReference>
<keyword evidence="4" id="KW-1015">Disulfide bond</keyword>
<keyword evidence="7" id="KW-0732">Signal</keyword>
<evidence type="ECO:0000256" key="5">
    <source>
        <dbReference type="ARBA" id="ARBA00023295"/>
    </source>
</evidence>
<dbReference type="GO" id="GO:0004568">
    <property type="term" value="F:chitinase activity"/>
    <property type="evidence" value="ECO:0007669"/>
    <property type="project" value="TreeGrafter"/>
</dbReference>
<evidence type="ECO:0000256" key="4">
    <source>
        <dbReference type="ARBA" id="ARBA00023157"/>
    </source>
</evidence>
<keyword evidence="1" id="KW-0677">Repeat</keyword>
<evidence type="ECO:0000313" key="10">
    <source>
        <dbReference type="EMBL" id="CAF0725854.1"/>
    </source>
</evidence>
<reference evidence="11" key="1">
    <citation type="submission" date="2021-02" db="EMBL/GenBank/DDBJ databases">
        <authorList>
            <person name="Nowell W R."/>
        </authorList>
    </citation>
    <scope>NUCLEOTIDE SEQUENCE</scope>
</reference>
<dbReference type="PROSITE" id="PS01095">
    <property type="entry name" value="GH18_1"/>
    <property type="match status" value="1"/>
</dbReference>
<keyword evidence="3 6" id="KW-0378">Hydrolase</keyword>
<dbReference type="Proteomes" id="UP000663829">
    <property type="component" value="Unassembled WGS sequence"/>
</dbReference>
<dbReference type="EMBL" id="CAJOBC010000034">
    <property type="protein sequence ID" value="CAF3522998.1"/>
    <property type="molecule type" value="Genomic_DNA"/>
</dbReference>
<keyword evidence="5 6" id="KW-0326">Glycosidase</keyword>
<dbReference type="EMBL" id="CAJNOQ010000034">
    <property type="protein sequence ID" value="CAF0744363.1"/>
    <property type="molecule type" value="Genomic_DNA"/>
</dbReference>
<feature type="chain" id="PRO_5036222518" evidence="7">
    <location>
        <begin position="19"/>
        <end position="667"/>
    </location>
</feature>
<dbReference type="Proteomes" id="UP000681722">
    <property type="component" value="Unassembled WGS sequence"/>
</dbReference>
<dbReference type="PROSITE" id="PS51910">
    <property type="entry name" value="GH18_2"/>
    <property type="match status" value="1"/>
</dbReference>
<dbReference type="InterPro" id="IPR029070">
    <property type="entry name" value="Chitinase_insertion_sf"/>
</dbReference>
<dbReference type="PANTHER" id="PTHR11177">
    <property type="entry name" value="CHITINASE"/>
    <property type="match status" value="1"/>
</dbReference>
<keyword evidence="14" id="KW-1185">Reference proteome</keyword>
<dbReference type="GO" id="GO:0006032">
    <property type="term" value="P:chitin catabolic process"/>
    <property type="evidence" value="ECO:0007669"/>
    <property type="project" value="TreeGrafter"/>
</dbReference>
<dbReference type="Pfam" id="PF08477">
    <property type="entry name" value="Roc"/>
    <property type="match status" value="1"/>
</dbReference>
<dbReference type="EMBL" id="CAJOBA010000056">
    <property type="protein sequence ID" value="CAF3499258.1"/>
    <property type="molecule type" value="Genomic_DNA"/>
</dbReference>
<feature type="domain" description="GH18" evidence="9">
    <location>
        <begin position="20"/>
        <end position="428"/>
    </location>
</feature>
<dbReference type="GO" id="GO:0008061">
    <property type="term" value="F:chitin binding"/>
    <property type="evidence" value="ECO:0007669"/>
    <property type="project" value="InterPro"/>
</dbReference>
<dbReference type="SUPFAM" id="SSF54556">
    <property type="entry name" value="Chitinase insertion domain"/>
    <property type="match status" value="1"/>
</dbReference>
<evidence type="ECO:0000256" key="1">
    <source>
        <dbReference type="ARBA" id="ARBA00022737"/>
    </source>
</evidence>
<evidence type="ECO:0000256" key="3">
    <source>
        <dbReference type="ARBA" id="ARBA00022801"/>
    </source>
</evidence>
<dbReference type="PROSITE" id="PS51424">
    <property type="entry name" value="ROC"/>
    <property type="match status" value="1"/>
</dbReference>
<evidence type="ECO:0000259" key="8">
    <source>
        <dbReference type="PROSITE" id="PS51424"/>
    </source>
</evidence>
<dbReference type="Gene3D" id="3.40.50.300">
    <property type="entry name" value="P-loop containing nucleotide triphosphate hydrolases"/>
    <property type="match status" value="1"/>
</dbReference>
<keyword evidence="2" id="KW-0547">Nucleotide-binding</keyword>
<name>A0A813P2C3_9BILA</name>
<organism evidence="11 14">
    <name type="scientific">Didymodactylos carnosus</name>
    <dbReference type="NCBI Taxonomy" id="1234261"/>
    <lineage>
        <taxon>Eukaryota</taxon>
        <taxon>Metazoa</taxon>
        <taxon>Spiralia</taxon>
        <taxon>Gnathifera</taxon>
        <taxon>Rotifera</taxon>
        <taxon>Eurotatoria</taxon>
        <taxon>Bdelloidea</taxon>
        <taxon>Philodinida</taxon>
        <taxon>Philodinidae</taxon>
        <taxon>Didymodactylos</taxon>
    </lineage>
</organism>
<dbReference type="EMBL" id="CAJNOK010000056">
    <property type="protein sequence ID" value="CAF0725854.1"/>
    <property type="molecule type" value="Genomic_DNA"/>
</dbReference>
<evidence type="ECO:0000313" key="12">
    <source>
        <dbReference type="EMBL" id="CAF3499258.1"/>
    </source>
</evidence>
<gene>
    <name evidence="11" type="ORF">GPM918_LOCUS454</name>
    <name evidence="10" type="ORF">OVA965_LOCUS420</name>
    <name evidence="13" type="ORF">SRO942_LOCUS455</name>
    <name evidence="12" type="ORF">TMI583_LOCUS420</name>
</gene>
<evidence type="ECO:0000256" key="7">
    <source>
        <dbReference type="SAM" id="SignalP"/>
    </source>
</evidence>
<evidence type="ECO:0000313" key="14">
    <source>
        <dbReference type="Proteomes" id="UP000663829"/>
    </source>
</evidence>
<dbReference type="Proteomes" id="UP000677228">
    <property type="component" value="Unassembled WGS sequence"/>
</dbReference>
<dbReference type="AlphaFoldDB" id="A0A813P2C3"/>
<evidence type="ECO:0000259" key="9">
    <source>
        <dbReference type="PROSITE" id="PS51910"/>
    </source>
</evidence>
<proteinExistence type="predicted"/>
<dbReference type="SUPFAM" id="SSF51445">
    <property type="entry name" value="(Trans)glycosidases"/>
    <property type="match status" value="1"/>
</dbReference>
<dbReference type="Pfam" id="PF00704">
    <property type="entry name" value="Glyco_hydro_18"/>
    <property type="match status" value="1"/>
</dbReference>
<dbReference type="InterPro" id="IPR011583">
    <property type="entry name" value="Chitinase_II/V-like_cat"/>
</dbReference>
<dbReference type="InterPro" id="IPR020859">
    <property type="entry name" value="ROC"/>
</dbReference>
<accession>A0A813P2C3</accession>
<dbReference type="InterPro" id="IPR001579">
    <property type="entry name" value="Glyco_hydro_18_chit_AS"/>
</dbReference>
<dbReference type="FunFam" id="3.10.50.10:FF:000001">
    <property type="entry name" value="Chitinase 3-like 1"/>
    <property type="match status" value="1"/>
</dbReference>
<dbReference type="SUPFAM" id="SSF52540">
    <property type="entry name" value="P-loop containing nucleoside triphosphate hydrolases"/>
    <property type="match status" value="1"/>
</dbReference>
<dbReference type="GO" id="GO:0005975">
    <property type="term" value="P:carbohydrate metabolic process"/>
    <property type="evidence" value="ECO:0007669"/>
    <property type="project" value="InterPro"/>
</dbReference>
<feature type="domain" description="Roc" evidence="8">
    <location>
        <begin position="523"/>
        <end position="667"/>
    </location>
</feature>
<evidence type="ECO:0000313" key="13">
    <source>
        <dbReference type="EMBL" id="CAF3522998.1"/>
    </source>
</evidence>
<evidence type="ECO:0000313" key="11">
    <source>
        <dbReference type="EMBL" id="CAF0744363.1"/>
    </source>
</evidence>
<dbReference type="GO" id="GO:0000166">
    <property type="term" value="F:nucleotide binding"/>
    <property type="evidence" value="ECO:0007669"/>
    <property type="project" value="UniProtKB-KW"/>
</dbReference>
<comment type="caution">
    <text evidence="11">The sequence shown here is derived from an EMBL/GenBank/DDBJ whole genome shotgun (WGS) entry which is preliminary data.</text>
</comment>
<dbReference type="Gene3D" id="3.20.20.80">
    <property type="entry name" value="Glycosidases"/>
    <property type="match status" value="1"/>
</dbReference>
<evidence type="ECO:0000256" key="2">
    <source>
        <dbReference type="ARBA" id="ARBA00022741"/>
    </source>
</evidence>
<dbReference type="OrthoDB" id="76388at2759"/>